<dbReference type="PANTHER" id="PTHR43386">
    <property type="entry name" value="OLIGOPEPTIDE TRANSPORT SYSTEM PERMEASE PROTEIN APPC"/>
    <property type="match status" value="1"/>
</dbReference>
<sequence length="442" mass="48603">MSKVATGRGYFRLGVTSPPRRNLREITLWFTPVNLFYRESIYKTCYYIKFRLLTVSRHVQAATPPVKTDEYNSGSIGIVRFSRGYRLRRLAEKNIPNCAANLSKTLVRIQGAIRYILFRQSPYYKMGPRYGRGIFSQPLSTSFENLSFRKPIGSSSRNFFLGGAPVNRRFMKAIGWPSIVLALWVLLALAGPVLSLNPNQITLSELLAGPAPGQWLGYDELGRPVWDRLVVGARISLFVGVSVTLLSCVAGTIIGTVSAWFGGLLDHLVARVMDIFLAFPGILLAIALAGILGPGIGNIVIALAAVGWVGFARLARAQTLSLKHRDHVRAAIALGCRFPRILWRHLLPLLAAPLLIEATFGIANVVIAEAGLSFLGLGVQPPTPSWGSIIRDGTRYMLVAPHLVLAPGIALMLVVLSINTLGDRLRDWMDVRVMSHSEDEHE</sequence>
<feature type="transmembrane region" description="Helical" evidence="7">
    <location>
        <begin position="268"/>
        <end position="289"/>
    </location>
</feature>
<evidence type="ECO:0000313" key="11">
    <source>
        <dbReference type="EMBL" id="VFK20461.1"/>
    </source>
</evidence>
<keyword evidence="5 7" id="KW-1133">Transmembrane helix</keyword>
<evidence type="ECO:0000256" key="7">
    <source>
        <dbReference type="RuleBase" id="RU363032"/>
    </source>
</evidence>
<keyword evidence="6 7" id="KW-0472">Membrane</keyword>
<keyword evidence="4 7" id="KW-0812">Transmembrane</keyword>
<evidence type="ECO:0000256" key="4">
    <source>
        <dbReference type="ARBA" id="ARBA00022692"/>
    </source>
</evidence>
<dbReference type="InterPro" id="IPR035906">
    <property type="entry name" value="MetI-like_sf"/>
</dbReference>
<name>A0A450WTT9_9GAMM</name>
<keyword evidence="3" id="KW-1003">Cell membrane</keyword>
<organism evidence="11">
    <name type="scientific">Candidatus Kentrum sp. FM</name>
    <dbReference type="NCBI Taxonomy" id="2126340"/>
    <lineage>
        <taxon>Bacteria</taxon>
        <taxon>Pseudomonadati</taxon>
        <taxon>Pseudomonadota</taxon>
        <taxon>Gammaproteobacteria</taxon>
        <taxon>Candidatus Kentrum</taxon>
    </lineage>
</organism>
<evidence type="ECO:0000256" key="6">
    <source>
        <dbReference type="ARBA" id="ARBA00023136"/>
    </source>
</evidence>
<dbReference type="PANTHER" id="PTHR43386:SF1">
    <property type="entry name" value="D,D-DIPEPTIDE TRANSPORT SYSTEM PERMEASE PROTEIN DDPC-RELATED"/>
    <property type="match status" value="1"/>
</dbReference>
<dbReference type="PROSITE" id="PS50928">
    <property type="entry name" value="ABC_TM1"/>
    <property type="match status" value="1"/>
</dbReference>
<dbReference type="GO" id="GO:0055085">
    <property type="term" value="P:transmembrane transport"/>
    <property type="evidence" value="ECO:0007669"/>
    <property type="project" value="InterPro"/>
</dbReference>
<feature type="transmembrane region" description="Helical" evidence="7">
    <location>
        <begin position="174"/>
        <end position="194"/>
    </location>
</feature>
<dbReference type="AlphaFoldDB" id="A0A450WTT9"/>
<evidence type="ECO:0000313" key="9">
    <source>
        <dbReference type="EMBL" id="VFJ74169.1"/>
    </source>
</evidence>
<reference evidence="11" key="1">
    <citation type="submission" date="2019-02" db="EMBL/GenBank/DDBJ databases">
        <authorList>
            <person name="Gruber-Vodicka R. H."/>
            <person name="Seah K. B. B."/>
        </authorList>
    </citation>
    <scope>NUCLEOTIDE SEQUENCE</scope>
    <source>
        <strain evidence="9">BECK_BZ163</strain>
        <strain evidence="11">BECK_BZ164</strain>
        <strain evidence="10">BECK_BZ165</strain>
    </source>
</reference>
<gene>
    <name evidence="9" type="ORF">BECKFM1743A_GA0114220_107622</name>
    <name evidence="11" type="ORF">BECKFM1743B_GA0114221_106981</name>
    <name evidence="10" type="ORF">BECKFM1743C_GA0114222_108752</name>
</gene>
<dbReference type="Pfam" id="PF00528">
    <property type="entry name" value="BPD_transp_1"/>
    <property type="match status" value="1"/>
</dbReference>
<evidence type="ECO:0000259" key="8">
    <source>
        <dbReference type="PROSITE" id="PS50928"/>
    </source>
</evidence>
<dbReference type="CDD" id="cd06261">
    <property type="entry name" value="TM_PBP2"/>
    <property type="match status" value="1"/>
</dbReference>
<dbReference type="GO" id="GO:0005886">
    <property type="term" value="C:plasma membrane"/>
    <property type="evidence" value="ECO:0007669"/>
    <property type="project" value="UniProtKB-SubCell"/>
</dbReference>
<dbReference type="EMBL" id="CAADEZ010000762">
    <property type="protein sequence ID" value="VFJ74169.1"/>
    <property type="molecule type" value="Genomic_DNA"/>
</dbReference>
<dbReference type="SUPFAM" id="SSF161098">
    <property type="entry name" value="MetI-like"/>
    <property type="match status" value="1"/>
</dbReference>
<evidence type="ECO:0000313" key="10">
    <source>
        <dbReference type="EMBL" id="VFJ75743.1"/>
    </source>
</evidence>
<evidence type="ECO:0000256" key="3">
    <source>
        <dbReference type="ARBA" id="ARBA00022475"/>
    </source>
</evidence>
<keyword evidence="2 7" id="KW-0813">Transport</keyword>
<feature type="domain" description="ABC transmembrane type-1" evidence="8">
    <location>
        <begin position="233"/>
        <end position="422"/>
    </location>
</feature>
<accession>A0A450WTT9</accession>
<evidence type="ECO:0000256" key="1">
    <source>
        <dbReference type="ARBA" id="ARBA00004651"/>
    </source>
</evidence>
<dbReference type="EMBL" id="CAADFL010000698">
    <property type="protein sequence ID" value="VFK20461.1"/>
    <property type="molecule type" value="Genomic_DNA"/>
</dbReference>
<comment type="subcellular location">
    <subcellularLocation>
        <location evidence="1 7">Cell membrane</location>
        <topology evidence="1 7">Multi-pass membrane protein</topology>
    </subcellularLocation>
</comment>
<evidence type="ECO:0000256" key="5">
    <source>
        <dbReference type="ARBA" id="ARBA00022989"/>
    </source>
</evidence>
<feature type="transmembrane region" description="Helical" evidence="7">
    <location>
        <begin position="399"/>
        <end position="422"/>
    </location>
</feature>
<protein>
    <submittedName>
        <fullName evidence="11">ABC-type dipeptide/oligopeptide/nickel transport system, permease component</fullName>
    </submittedName>
</protein>
<feature type="transmembrane region" description="Helical" evidence="7">
    <location>
        <begin position="346"/>
        <end position="379"/>
    </location>
</feature>
<evidence type="ECO:0000256" key="2">
    <source>
        <dbReference type="ARBA" id="ARBA00022448"/>
    </source>
</evidence>
<proteinExistence type="inferred from homology"/>
<comment type="similarity">
    <text evidence="7">Belongs to the binding-protein-dependent transport system permease family.</text>
</comment>
<dbReference type="EMBL" id="CAADFA010000875">
    <property type="protein sequence ID" value="VFJ75743.1"/>
    <property type="molecule type" value="Genomic_DNA"/>
</dbReference>
<dbReference type="InterPro" id="IPR000515">
    <property type="entry name" value="MetI-like"/>
</dbReference>
<dbReference type="Gene3D" id="1.10.3720.10">
    <property type="entry name" value="MetI-like"/>
    <property type="match status" value="1"/>
</dbReference>
<feature type="transmembrane region" description="Helical" evidence="7">
    <location>
        <begin position="235"/>
        <end position="261"/>
    </location>
</feature>
<dbReference type="InterPro" id="IPR050366">
    <property type="entry name" value="BP-dependent_transpt_permease"/>
</dbReference>